<dbReference type="PANTHER" id="PTHR47718:SF17">
    <property type="entry name" value="PROTEIN FAR1-RELATED SEQUENCE 5-LIKE"/>
    <property type="match status" value="1"/>
</dbReference>
<dbReference type="Gramene" id="AUR62014199-RA">
    <property type="protein sequence ID" value="AUR62014199-RA:cds"/>
    <property type="gene ID" value="AUR62014199"/>
</dbReference>
<proteinExistence type="predicted"/>
<name>A0A803LJQ2_CHEQI</name>
<accession>A0A803LJQ2</accession>
<dbReference type="Proteomes" id="UP000596660">
    <property type="component" value="Unplaced"/>
</dbReference>
<dbReference type="PANTHER" id="PTHR47718">
    <property type="entry name" value="OS01G0519700 PROTEIN"/>
    <property type="match status" value="1"/>
</dbReference>
<dbReference type="EnsemblPlants" id="AUR62014199-RA">
    <property type="protein sequence ID" value="AUR62014199-RA:cds"/>
    <property type="gene ID" value="AUR62014199"/>
</dbReference>
<protein>
    <submittedName>
        <fullName evidence="1">Uncharacterized protein</fullName>
    </submittedName>
</protein>
<evidence type="ECO:0000313" key="2">
    <source>
        <dbReference type="Proteomes" id="UP000596660"/>
    </source>
</evidence>
<reference evidence="1" key="1">
    <citation type="journal article" date="2017" name="Nature">
        <title>The genome of Chenopodium quinoa.</title>
        <authorList>
            <person name="Jarvis D.E."/>
            <person name="Ho Y.S."/>
            <person name="Lightfoot D.J."/>
            <person name="Schmoeckel S.M."/>
            <person name="Li B."/>
            <person name="Borm T.J.A."/>
            <person name="Ohyanagi H."/>
            <person name="Mineta K."/>
            <person name="Michell C.T."/>
            <person name="Saber N."/>
            <person name="Kharbatia N.M."/>
            <person name="Rupper R.R."/>
            <person name="Sharp A.R."/>
            <person name="Dally N."/>
            <person name="Boughton B.A."/>
            <person name="Woo Y.H."/>
            <person name="Gao G."/>
            <person name="Schijlen E.G.W.M."/>
            <person name="Guo X."/>
            <person name="Momin A.A."/>
            <person name="Negrao S."/>
            <person name="Al-Babili S."/>
            <person name="Gehring C."/>
            <person name="Roessner U."/>
            <person name="Jung C."/>
            <person name="Murphy K."/>
            <person name="Arold S.T."/>
            <person name="Gojobori T."/>
            <person name="van der Linden C.G."/>
            <person name="van Loo E.N."/>
            <person name="Jellen E.N."/>
            <person name="Maughan P.J."/>
            <person name="Tester M."/>
        </authorList>
    </citation>
    <scope>NUCLEOTIDE SEQUENCE [LARGE SCALE GENOMIC DNA]</scope>
    <source>
        <strain evidence="1">cv. PI 614886</strain>
    </source>
</reference>
<dbReference type="AlphaFoldDB" id="A0A803LJQ2"/>
<organism evidence="1 2">
    <name type="scientific">Chenopodium quinoa</name>
    <name type="common">Quinoa</name>
    <dbReference type="NCBI Taxonomy" id="63459"/>
    <lineage>
        <taxon>Eukaryota</taxon>
        <taxon>Viridiplantae</taxon>
        <taxon>Streptophyta</taxon>
        <taxon>Embryophyta</taxon>
        <taxon>Tracheophyta</taxon>
        <taxon>Spermatophyta</taxon>
        <taxon>Magnoliopsida</taxon>
        <taxon>eudicotyledons</taxon>
        <taxon>Gunneridae</taxon>
        <taxon>Pentapetalae</taxon>
        <taxon>Caryophyllales</taxon>
        <taxon>Chenopodiaceae</taxon>
        <taxon>Chenopodioideae</taxon>
        <taxon>Atripliceae</taxon>
        <taxon>Chenopodium</taxon>
    </lineage>
</organism>
<keyword evidence="2" id="KW-1185">Reference proteome</keyword>
<sequence length="86" mass="9713">MIESGIKPMNVFEFLSNEAGSEEALGHTKRDLLNYVTRYRAERIEGGDMQSVLDTLQERAEVDCDKTYRTNKYGLICASIVGVNNH</sequence>
<reference evidence="1" key="2">
    <citation type="submission" date="2021-03" db="UniProtKB">
        <authorList>
            <consortium name="EnsemblPlants"/>
        </authorList>
    </citation>
    <scope>IDENTIFICATION</scope>
</reference>
<evidence type="ECO:0000313" key="1">
    <source>
        <dbReference type="EnsemblPlants" id="AUR62014199-RA:cds"/>
    </source>
</evidence>